<dbReference type="AlphaFoldDB" id="A0A8B9AUF7"/>
<dbReference type="InterPro" id="IPR058668">
    <property type="entry name" value="NERD_dom"/>
</dbReference>
<dbReference type="Gene3D" id="3.90.70.200">
    <property type="entry name" value="Plus-3 domain"/>
    <property type="match status" value="1"/>
</dbReference>
<keyword evidence="1" id="KW-0479">Metal-binding</keyword>
<dbReference type="SMART" id="SM00719">
    <property type="entry name" value="Plus3"/>
    <property type="match status" value="1"/>
</dbReference>
<dbReference type="Pfam" id="PF22908">
    <property type="entry name" value="PHD_NSD"/>
    <property type="match status" value="1"/>
</dbReference>
<dbReference type="GO" id="GO:0003677">
    <property type="term" value="F:DNA binding"/>
    <property type="evidence" value="ECO:0007669"/>
    <property type="project" value="InterPro"/>
</dbReference>
<evidence type="ECO:0000259" key="7">
    <source>
        <dbReference type="PROSITE" id="PS51925"/>
    </source>
</evidence>
<dbReference type="InterPro" id="IPR045894">
    <property type="entry name" value="At5g08430-like"/>
</dbReference>
<dbReference type="PANTHER" id="PTHR46851:SF11">
    <property type="entry name" value="GYF DOMAIN-CONTAINING PROTEIN"/>
    <property type="match status" value="1"/>
</dbReference>
<feature type="domain" description="Plus3" evidence="6">
    <location>
        <begin position="359"/>
        <end position="493"/>
    </location>
</feature>
<dbReference type="InterPro" id="IPR003121">
    <property type="entry name" value="SWIB_MDM2_domain"/>
</dbReference>
<gene>
    <name evidence="9" type="primary">LOC120113263</name>
</gene>
<dbReference type="SMART" id="SM00444">
    <property type="entry name" value="GYF"/>
    <property type="match status" value="1"/>
</dbReference>
<reference evidence="9" key="2">
    <citation type="submission" date="2025-08" db="UniProtKB">
        <authorList>
            <consortium name="RefSeq"/>
        </authorList>
    </citation>
    <scope>IDENTIFICATION</scope>
    <source>
        <tissue evidence="9">Young leaves</tissue>
    </source>
</reference>
<dbReference type="Proteomes" id="UP000228380">
    <property type="component" value="Chromosome 1"/>
</dbReference>
<dbReference type="Pfam" id="PF03126">
    <property type="entry name" value="Plus-3"/>
    <property type="match status" value="1"/>
</dbReference>
<dbReference type="GO" id="GO:0008270">
    <property type="term" value="F:zinc ion binding"/>
    <property type="evidence" value="ECO:0007669"/>
    <property type="project" value="UniProtKB-KW"/>
</dbReference>
<protein>
    <submittedName>
        <fullName evidence="9">Uncharacterized protein At5g08430-like isoform X1</fullName>
    </submittedName>
</protein>
<dbReference type="GeneID" id="120113263"/>
<dbReference type="SUPFAM" id="SSF47592">
    <property type="entry name" value="SWIB/MDM2 domain"/>
    <property type="match status" value="1"/>
</dbReference>
<evidence type="ECO:0000259" key="6">
    <source>
        <dbReference type="PROSITE" id="PS51360"/>
    </source>
</evidence>
<feature type="compositionally biased region" description="Basic and acidic residues" evidence="4">
    <location>
        <begin position="596"/>
        <end position="612"/>
    </location>
</feature>
<dbReference type="InterPro" id="IPR036885">
    <property type="entry name" value="SWIB_MDM2_dom_sf"/>
</dbReference>
<dbReference type="InterPro" id="IPR035445">
    <property type="entry name" value="GYF-like_dom_sf"/>
</dbReference>
<sequence length="811" mass="92859">MRKTKKNKEEIAEDYCFTCKDGGHLRVCDYKNCLKSYHPQCVGKDLSFLETDEVWTCGWHLCFICQKSSRFQCFCCPSSVCRNCIREAEFVQVKKRMKGFCNNCLKLAILIEENIDVDSDGGKVDFKDTETYEFLFKDYWEIIKDQEGLTLVDLHAANALLKRGENCKSESDSDKFPEEEFLSECDDLGDDCHNEMSLLDDLKVKRGKMKFPIKRCRSRRKYIGWGSEELIGFLTSIGKGTEEPLTQLDASEIVKDYVQANNLFHPDKKKNKVVVCDEKLYSLFRKKKVKVHKIYSLLESHLAADDDMDDEFSFSSDDDDNSIIRRKCRRTNSDSKIRKSEPNHYKQKVMEPLKSCYASVIDRNIKLVYLRRSLIMNLLKNPETFENKVTGCFVRVKNDPKDFYCRPQKLYQLGQVTGIKKAPHAYKVGETLMDTVLCVSNMCRDIQITMLSDDDFEEEECEDLCKLVKKGLLKRPTVEELEKKVRIVHEDITNHWIDREIVKLQKLIDQANDKGWRRELFEYIDRRELLCTPAERARLLKEIPQVIADTEEEVEVITDTLLESHGENKGGNIAIMEALPEEAKSGNGAFSCENAAEERSEAGNGADSHENAVEGQPEAGNVAAFHEDAAEEKSEDNEAALHENSVEVRPEGNEASSYEAANNEEVEGMGASPKVTGQLGIESEPLKSSVINENSNTSRIIEIVEDEEILRYKRTADVQIIDLDEDEEDCLAALKENDPSTADTCYEIVDAMISERQKVWNYIDPSGNEQGPFALASLRYWKEEGFFDDDFRVWRTGQSKEEAILLMDALR</sequence>
<dbReference type="InterPro" id="IPR004343">
    <property type="entry name" value="Plus-3_dom"/>
</dbReference>
<dbReference type="PANTHER" id="PTHR46851">
    <property type="entry name" value="OS01G0884500 PROTEIN"/>
    <property type="match status" value="1"/>
</dbReference>
<dbReference type="KEGG" id="pda:120113263"/>
<dbReference type="InterPro" id="IPR013083">
    <property type="entry name" value="Znf_RING/FYVE/PHD"/>
</dbReference>
<dbReference type="PROSITE" id="PS51360">
    <property type="entry name" value="PLUS3"/>
    <property type="match status" value="1"/>
</dbReference>
<dbReference type="InterPro" id="IPR011011">
    <property type="entry name" value="Znf_FYVE_PHD"/>
</dbReference>
<evidence type="ECO:0000256" key="1">
    <source>
        <dbReference type="ARBA" id="ARBA00022723"/>
    </source>
</evidence>
<organism evidence="8 9">
    <name type="scientific">Phoenix dactylifera</name>
    <name type="common">Date palm</name>
    <dbReference type="NCBI Taxonomy" id="42345"/>
    <lineage>
        <taxon>Eukaryota</taxon>
        <taxon>Viridiplantae</taxon>
        <taxon>Streptophyta</taxon>
        <taxon>Embryophyta</taxon>
        <taxon>Tracheophyta</taxon>
        <taxon>Spermatophyta</taxon>
        <taxon>Magnoliopsida</taxon>
        <taxon>Liliopsida</taxon>
        <taxon>Arecaceae</taxon>
        <taxon>Coryphoideae</taxon>
        <taxon>Phoeniceae</taxon>
        <taxon>Phoenix</taxon>
    </lineage>
</organism>
<dbReference type="OrthoDB" id="1870062at2759"/>
<dbReference type="Pfam" id="PF02213">
    <property type="entry name" value="GYF"/>
    <property type="match status" value="1"/>
</dbReference>
<keyword evidence="2" id="KW-0863">Zinc-finger</keyword>
<feature type="domain" description="DM2" evidence="7">
    <location>
        <begin position="219"/>
        <end position="304"/>
    </location>
</feature>
<dbReference type="InterPro" id="IPR055198">
    <property type="entry name" value="NSD_PHD"/>
</dbReference>
<evidence type="ECO:0000259" key="5">
    <source>
        <dbReference type="PROSITE" id="PS50829"/>
    </source>
</evidence>
<evidence type="ECO:0000256" key="4">
    <source>
        <dbReference type="SAM" id="MobiDB-lite"/>
    </source>
</evidence>
<keyword evidence="8" id="KW-1185">Reference proteome</keyword>
<evidence type="ECO:0000256" key="3">
    <source>
        <dbReference type="ARBA" id="ARBA00022833"/>
    </source>
</evidence>
<feature type="region of interest" description="Disordered" evidence="4">
    <location>
        <begin position="594"/>
        <end position="613"/>
    </location>
</feature>
<feature type="domain" description="GYF" evidence="5">
    <location>
        <begin position="757"/>
        <end position="811"/>
    </location>
</feature>
<dbReference type="PROSITE" id="PS51925">
    <property type="entry name" value="SWIB_MDM2"/>
    <property type="match status" value="1"/>
</dbReference>
<dbReference type="Gene3D" id="1.10.245.10">
    <property type="entry name" value="SWIB/MDM2 domain"/>
    <property type="match status" value="1"/>
</dbReference>
<dbReference type="SUPFAM" id="SSF57903">
    <property type="entry name" value="FYVE/PHD zinc finger"/>
    <property type="match status" value="1"/>
</dbReference>
<dbReference type="Gene3D" id="3.30.40.10">
    <property type="entry name" value="Zinc/RING finger domain, C3HC4 (zinc finger)"/>
    <property type="match status" value="1"/>
</dbReference>
<dbReference type="Pfam" id="PF02201">
    <property type="entry name" value="SWIB"/>
    <property type="match status" value="1"/>
</dbReference>
<dbReference type="PROSITE" id="PS50829">
    <property type="entry name" value="GYF"/>
    <property type="match status" value="1"/>
</dbReference>
<evidence type="ECO:0000313" key="8">
    <source>
        <dbReference type="Proteomes" id="UP000228380"/>
    </source>
</evidence>
<reference evidence="8" key="1">
    <citation type="journal article" date="2019" name="Nat. Commun.">
        <title>Genome-wide association mapping of date palm fruit traits.</title>
        <authorList>
            <person name="Hazzouri K.M."/>
            <person name="Gros-Balthazard M."/>
            <person name="Flowers J.M."/>
            <person name="Copetti D."/>
            <person name="Lemansour A."/>
            <person name="Lebrun M."/>
            <person name="Masmoudi K."/>
            <person name="Ferrand S."/>
            <person name="Dhar M.I."/>
            <person name="Fresquez Z.A."/>
            <person name="Rosas U."/>
            <person name="Zhang J."/>
            <person name="Talag J."/>
            <person name="Lee S."/>
            <person name="Kudrna D."/>
            <person name="Powell R.F."/>
            <person name="Leitch I.J."/>
            <person name="Krueger R.R."/>
            <person name="Wing R.A."/>
            <person name="Amiri K.M.A."/>
            <person name="Purugganan M.D."/>
        </authorList>
    </citation>
    <scope>NUCLEOTIDE SEQUENCE [LARGE SCALE GENOMIC DNA]</scope>
    <source>
        <strain evidence="8">cv. Khalas</strain>
    </source>
</reference>
<dbReference type="SUPFAM" id="SSF159042">
    <property type="entry name" value="Plus3-like"/>
    <property type="match status" value="1"/>
</dbReference>
<accession>A0A8B9AUF7</accession>
<dbReference type="SUPFAM" id="SSF55277">
    <property type="entry name" value="GYF domain"/>
    <property type="match status" value="1"/>
</dbReference>
<proteinExistence type="predicted"/>
<dbReference type="Pfam" id="PF25980">
    <property type="entry name" value="NERD_plant"/>
    <property type="match status" value="1"/>
</dbReference>
<dbReference type="CDD" id="cd15568">
    <property type="entry name" value="PHD5_NSD"/>
    <property type="match status" value="1"/>
</dbReference>
<keyword evidence="3" id="KW-0862">Zinc</keyword>
<feature type="region of interest" description="Disordered" evidence="4">
    <location>
        <begin position="628"/>
        <end position="655"/>
    </location>
</feature>
<dbReference type="Gene3D" id="3.30.1490.40">
    <property type="match status" value="1"/>
</dbReference>
<dbReference type="SMART" id="SM00249">
    <property type="entry name" value="PHD"/>
    <property type="match status" value="1"/>
</dbReference>
<dbReference type="InterPro" id="IPR003169">
    <property type="entry name" value="GYF"/>
</dbReference>
<evidence type="ECO:0000313" key="9">
    <source>
        <dbReference type="RefSeq" id="XP_038990105.1"/>
    </source>
</evidence>
<dbReference type="CDD" id="cd10567">
    <property type="entry name" value="SWIB-MDM2_like"/>
    <property type="match status" value="1"/>
</dbReference>
<dbReference type="InterPro" id="IPR036128">
    <property type="entry name" value="Plus3-like_sf"/>
</dbReference>
<dbReference type="InterPro" id="IPR001965">
    <property type="entry name" value="Znf_PHD"/>
</dbReference>
<dbReference type="RefSeq" id="XP_038990105.1">
    <property type="nucleotide sequence ID" value="XM_039134177.1"/>
</dbReference>
<feature type="compositionally biased region" description="Basic and acidic residues" evidence="4">
    <location>
        <begin position="639"/>
        <end position="652"/>
    </location>
</feature>
<evidence type="ECO:0000256" key="2">
    <source>
        <dbReference type="ARBA" id="ARBA00022771"/>
    </source>
</evidence>
<name>A0A8B9AUF7_PHODC</name>